<proteinExistence type="predicted"/>
<organism evidence="1">
    <name type="scientific">Siphoviridae sp. ct4085</name>
    <dbReference type="NCBI Taxonomy" id="2827774"/>
    <lineage>
        <taxon>Viruses</taxon>
        <taxon>Duplodnaviria</taxon>
        <taxon>Heunggongvirae</taxon>
        <taxon>Uroviricota</taxon>
        <taxon>Caudoviricetes</taxon>
    </lineage>
</organism>
<sequence length="152" mass="17622">MMEKKKVILTLCKAFPVTHSKSGEATGFEGKLKEGKKIHTIRYNGKGVWDERYKGIASGKKYLSVREWTGRPYNSEQRELSRFDKIGLQHVTMTYSSDDAYPQIWIDSKLVPIQEVAKNDGLSVEDFVEWFFGNNKENVFEGVVIHFTDFRY</sequence>
<evidence type="ECO:0000313" key="1">
    <source>
        <dbReference type="EMBL" id="DAF49556.1"/>
    </source>
</evidence>
<accession>A0A8S5SEQ6</accession>
<name>A0A8S5SEQ6_9CAUD</name>
<reference evidence="1" key="1">
    <citation type="journal article" date="2021" name="Proc. Natl. Acad. Sci. U.S.A.">
        <title>A Catalog of Tens of Thousands of Viruses from Human Metagenomes Reveals Hidden Associations with Chronic Diseases.</title>
        <authorList>
            <person name="Tisza M.J."/>
            <person name="Buck C.B."/>
        </authorList>
    </citation>
    <scope>NUCLEOTIDE SEQUENCE</scope>
    <source>
        <strain evidence="1">Ct4085</strain>
    </source>
</reference>
<protein>
    <submittedName>
        <fullName evidence="1">Uncharacterized protein</fullName>
    </submittedName>
</protein>
<dbReference type="EMBL" id="BK032584">
    <property type="protein sequence ID" value="DAF49556.1"/>
    <property type="molecule type" value="Genomic_DNA"/>
</dbReference>